<keyword evidence="1" id="KW-0812">Transmembrane</keyword>
<evidence type="ECO:0000313" key="3">
    <source>
        <dbReference type="Proteomes" id="UP001530315"/>
    </source>
</evidence>
<accession>A0ABD3MGP9</accession>
<evidence type="ECO:0000256" key="1">
    <source>
        <dbReference type="SAM" id="Phobius"/>
    </source>
</evidence>
<organism evidence="2 3">
    <name type="scientific">Stephanodiscus triporus</name>
    <dbReference type="NCBI Taxonomy" id="2934178"/>
    <lineage>
        <taxon>Eukaryota</taxon>
        <taxon>Sar</taxon>
        <taxon>Stramenopiles</taxon>
        <taxon>Ochrophyta</taxon>
        <taxon>Bacillariophyta</taxon>
        <taxon>Coscinodiscophyceae</taxon>
        <taxon>Thalassiosirophycidae</taxon>
        <taxon>Stephanodiscales</taxon>
        <taxon>Stephanodiscaceae</taxon>
        <taxon>Stephanodiscus</taxon>
    </lineage>
</organism>
<keyword evidence="3" id="KW-1185">Reference proteome</keyword>
<comment type="caution">
    <text evidence="2">The sequence shown here is derived from an EMBL/GenBank/DDBJ whole genome shotgun (WGS) entry which is preliminary data.</text>
</comment>
<dbReference type="AlphaFoldDB" id="A0ABD3MGP9"/>
<dbReference type="Proteomes" id="UP001530315">
    <property type="component" value="Unassembled WGS sequence"/>
</dbReference>
<feature type="transmembrane region" description="Helical" evidence="1">
    <location>
        <begin position="18"/>
        <end position="38"/>
    </location>
</feature>
<protein>
    <recommendedName>
        <fullName evidence="4">Peptidylprolyl isomerase</fullName>
    </recommendedName>
</protein>
<proteinExistence type="predicted"/>
<sequence length="355" mass="38660">MGYDANVKSQKSERRQRLVIVGSLIALSATFLLVVSLLSPPPPKDPAIAVAKRRGGVALDNAAAVTKQIRGEKVAAAAVVASAKMKSKVSVGVVKDEGVMAAFPSLSSPNKREMEAAADRAFLEARVREIKKTGVIMEADEASLEMTRKLQDATRTLLALRYGDVGPEKNYRVELILEFQPSIPDFAERGKDGTIVIEMAPISLVPCSVYNFMEIARTWKSGAFHRNAGHVLQALARSAVTESMPFQEYSKEYPHEKGTVGYAGRPSGPEFYVSIRNNTDNHGPGSQQKRNPYEADCIIGRVIKGMEDGTVARVHKMPGQGFLSNKGDWVLIRAMRILVPGDGPDGYVEYSKSPQ</sequence>
<dbReference type="EMBL" id="JALLAZ020001810">
    <property type="protein sequence ID" value="KAL3763119.1"/>
    <property type="molecule type" value="Genomic_DNA"/>
</dbReference>
<keyword evidence="1" id="KW-0472">Membrane</keyword>
<evidence type="ECO:0008006" key="4">
    <source>
        <dbReference type="Google" id="ProtNLM"/>
    </source>
</evidence>
<gene>
    <name evidence="2" type="ORF">ACHAW5_010749</name>
</gene>
<reference evidence="2 3" key="1">
    <citation type="submission" date="2024-10" db="EMBL/GenBank/DDBJ databases">
        <title>Updated reference genomes for cyclostephanoid diatoms.</title>
        <authorList>
            <person name="Roberts W.R."/>
            <person name="Alverson A.J."/>
        </authorList>
    </citation>
    <scope>NUCLEOTIDE SEQUENCE [LARGE SCALE GENOMIC DNA]</scope>
    <source>
        <strain evidence="2 3">AJA276-08</strain>
    </source>
</reference>
<keyword evidence="1" id="KW-1133">Transmembrane helix</keyword>
<evidence type="ECO:0000313" key="2">
    <source>
        <dbReference type="EMBL" id="KAL3763119.1"/>
    </source>
</evidence>
<name>A0ABD3MGP9_9STRA</name>